<accession>A0A1W6ZN54</accession>
<dbReference type="PRINTS" id="PR01021">
    <property type="entry name" value="OMPADOMAIN"/>
</dbReference>
<reference evidence="4 5" key="1">
    <citation type="submission" date="2017-05" db="EMBL/GenBank/DDBJ databases">
        <title>Full genome sequence of Pseudorhodoplanes sinuspersici.</title>
        <authorList>
            <person name="Dastgheib S.M.M."/>
            <person name="Shavandi M."/>
            <person name="Tirandaz H."/>
        </authorList>
    </citation>
    <scope>NUCLEOTIDE SEQUENCE [LARGE SCALE GENOMIC DNA]</scope>
    <source>
        <strain evidence="4 5">RIPI110</strain>
    </source>
</reference>
<dbReference type="KEGG" id="psin:CAK95_06815"/>
<dbReference type="STRING" id="1235591.CAK95_06815"/>
<dbReference type="PANTHER" id="PTHR30329:SF21">
    <property type="entry name" value="LIPOPROTEIN YIAD-RELATED"/>
    <property type="match status" value="1"/>
</dbReference>
<dbReference type="SUPFAM" id="SSF103088">
    <property type="entry name" value="OmpA-like"/>
    <property type="match status" value="1"/>
</dbReference>
<dbReference type="EMBL" id="CP021112">
    <property type="protein sequence ID" value="ARP98818.1"/>
    <property type="molecule type" value="Genomic_DNA"/>
</dbReference>
<keyword evidence="5" id="KW-1185">Reference proteome</keyword>
<dbReference type="Pfam" id="PF00691">
    <property type="entry name" value="OmpA"/>
    <property type="match status" value="1"/>
</dbReference>
<comment type="subcellular location">
    <subcellularLocation>
        <location evidence="1">Cell outer membrane</location>
    </subcellularLocation>
</comment>
<evidence type="ECO:0000313" key="5">
    <source>
        <dbReference type="Proteomes" id="UP000194137"/>
    </source>
</evidence>
<gene>
    <name evidence="4" type="ORF">CAK95_06815</name>
</gene>
<dbReference type="CDD" id="cd07185">
    <property type="entry name" value="OmpA_C-like"/>
    <property type="match status" value="1"/>
</dbReference>
<evidence type="ECO:0000256" key="3">
    <source>
        <dbReference type="ARBA" id="ARBA00023237"/>
    </source>
</evidence>
<dbReference type="PANTHER" id="PTHR30329">
    <property type="entry name" value="STATOR ELEMENT OF FLAGELLAR MOTOR COMPLEX"/>
    <property type="match status" value="1"/>
</dbReference>
<dbReference type="InterPro" id="IPR036737">
    <property type="entry name" value="OmpA-like_sf"/>
</dbReference>
<dbReference type="GO" id="GO:0009279">
    <property type="term" value="C:cell outer membrane"/>
    <property type="evidence" value="ECO:0007669"/>
    <property type="project" value="UniProtKB-SubCell"/>
</dbReference>
<keyword evidence="3" id="KW-0998">Cell outer membrane</keyword>
<dbReference type="Gene3D" id="3.30.1330.60">
    <property type="entry name" value="OmpA-like domain"/>
    <property type="match status" value="1"/>
</dbReference>
<evidence type="ECO:0000256" key="1">
    <source>
        <dbReference type="ARBA" id="ARBA00004442"/>
    </source>
</evidence>
<evidence type="ECO:0000313" key="4">
    <source>
        <dbReference type="EMBL" id="ARP98818.1"/>
    </source>
</evidence>
<dbReference type="InterPro" id="IPR006665">
    <property type="entry name" value="OmpA-like"/>
</dbReference>
<protein>
    <submittedName>
        <fullName evidence="4">Uncharacterized protein</fullName>
    </submittedName>
</protein>
<sequence length="211" mass="22487">MTRFTTLIAAAAFALFAGAAPALAQSSNQIEEALKPKVDPTKPVTRSLGGTRSIGADPKAAAEKQVLDRARTRAISIEAVQPAAKEEREQIAEIVKGKPKIDLEIYFDYNSDAIGPKAVVAVNALGEALIKPGLKGGTFVLNGHTDAAGSAEYNLGLSHRRAQSVRRYLIETYKIAPDTLLVAGFGKERLKLPGQPLSGENRRVEVVNATQ</sequence>
<dbReference type="InterPro" id="IPR006664">
    <property type="entry name" value="OMP_bac"/>
</dbReference>
<proteinExistence type="predicted"/>
<dbReference type="PROSITE" id="PS51123">
    <property type="entry name" value="OMPA_2"/>
    <property type="match status" value="1"/>
</dbReference>
<dbReference type="Proteomes" id="UP000194137">
    <property type="component" value="Chromosome"/>
</dbReference>
<dbReference type="RefSeq" id="WP_086087233.1">
    <property type="nucleotide sequence ID" value="NZ_CP021112.1"/>
</dbReference>
<dbReference type="AlphaFoldDB" id="A0A1W6ZN54"/>
<keyword evidence="2" id="KW-0472">Membrane</keyword>
<dbReference type="OrthoDB" id="9814546at2"/>
<evidence type="ECO:0000256" key="2">
    <source>
        <dbReference type="ARBA" id="ARBA00023136"/>
    </source>
</evidence>
<organism evidence="4 5">
    <name type="scientific">Pseudorhodoplanes sinuspersici</name>
    <dbReference type="NCBI Taxonomy" id="1235591"/>
    <lineage>
        <taxon>Bacteria</taxon>
        <taxon>Pseudomonadati</taxon>
        <taxon>Pseudomonadota</taxon>
        <taxon>Alphaproteobacteria</taxon>
        <taxon>Hyphomicrobiales</taxon>
        <taxon>Pseudorhodoplanes</taxon>
    </lineage>
</organism>
<dbReference type="InterPro" id="IPR050330">
    <property type="entry name" value="Bact_OuterMem_StrucFunc"/>
</dbReference>
<name>A0A1W6ZN54_9HYPH</name>